<keyword evidence="2" id="KW-1185">Reference proteome</keyword>
<comment type="caution">
    <text evidence="1">The sequence shown here is derived from an EMBL/GenBank/DDBJ whole genome shotgun (WGS) entry which is preliminary data.</text>
</comment>
<reference evidence="1 2" key="1">
    <citation type="submission" date="2020-08" db="EMBL/GenBank/DDBJ databases">
        <title>A Genomic Blueprint of the Chicken Gut Microbiome.</title>
        <authorList>
            <person name="Gilroy R."/>
            <person name="Ravi A."/>
            <person name="Getino M."/>
            <person name="Pursley I."/>
            <person name="Horton D.L."/>
            <person name="Alikhan N.-F."/>
            <person name="Baker D."/>
            <person name="Gharbi K."/>
            <person name="Hall N."/>
            <person name="Watson M."/>
            <person name="Adriaenssens E.M."/>
            <person name="Foster-Nyarko E."/>
            <person name="Jarju S."/>
            <person name="Secka A."/>
            <person name="Antonio M."/>
            <person name="Oren A."/>
            <person name="Chaudhuri R."/>
            <person name="La Ragione R.M."/>
            <person name="Hildebrand F."/>
            <person name="Pallen M.J."/>
        </authorList>
    </citation>
    <scope>NUCLEOTIDE SEQUENCE [LARGE SCALE GENOMIC DNA]</scope>
    <source>
        <strain evidence="1 2">Sa1BUA2</strain>
    </source>
</reference>
<proteinExistence type="predicted"/>
<sequence length="110" mass="12515">MHCLCGEQTSELKVEGDIGADPIWCSQCGANCDLEEIPVSKELKRELREWASMYGEWTNWDLDKLIPNGVEMENEHNIQGAKLTEKVHGVLKGRYEIVFVPSIMARSYCL</sequence>
<name>A0ABR8VPW5_9BACI</name>
<dbReference type="RefSeq" id="WP_191814955.1">
    <property type="nucleotide sequence ID" value="NZ_JACSPV010000038.1"/>
</dbReference>
<dbReference type="Proteomes" id="UP000648182">
    <property type="component" value="Unassembled WGS sequence"/>
</dbReference>
<evidence type="ECO:0000313" key="1">
    <source>
        <dbReference type="EMBL" id="MBD8006800.1"/>
    </source>
</evidence>
<organism evidence="1 2">
    <name type="scientific">Bacillus norwichensis</name>
    <dbReference type="NCBI Taxonomy" id="2762217"/>
    <lineage>
        <taxon>Bacteria</taxon>
        <taxon>Bacillati</taxon>
        <taxon>Bacillota</taxon>
        <taxon>Bacilli</taxon>
        <taxon>Bacillales</taxon>
        <taxon>Bacillaceae</taxon>
        <taxon>Bacillus</taxon>
    </lineage>
</organism>
<gene>
    <name evidence="1" type="ORF">H9631_17150</name>
</gene>
<dbReference type="EMBL" id="JACSPV010000038">
    <property type="protein sequence ID" value="MBD8006800.1"/>
    <property type="molecule type" value="Genomic_DNA"/>
</dbReference>
<evidence type="ECO:0000313" key="2">
    <source>
        <dbReference type="Proteomes" id="UP000648182"/>
    </source>
</evidence>
<protein>
    <submittedName>
        <fullName evidence="1">Uncharacterized protein</fullName>
    </submittedName>
</protein>
<accession>A0ABR8VPW5</accession>